<proteinExistence type="predicted"/>
<dbReference type="Proteomes" id="UP000034156">
    <property type="component" value="Chromosome"/>
</dbReference>
<dbReference type="PANTHER" id="PTHR38104">
    <property type="match status" value="1"/>
</dbReference>
<dbReference type="RefSeq" id="WP_046850937.1">
    <property type="nucleotide sequence ID" value="NZ_CP011451.1"/>
</dbReference>
<dbReference type="Gene3D" id="1.10.10.880">
    <property type="entry name" value="Anti sigma-E protein RseA, N-terminal domain"/>
    <property type="match status" value="1"/>
</dbReference>
<dbReference type="InterPro" id="IPR036147">
    <property type="entry name" value="Anti-sigma_E_RseA_N_sf"/>
</dbReference>
<dbReference type="KEGG" id="nco:AAW31_15615"/>
<evidence type="ECO:0000313" key="5">
    <source>
        <dbReference type="Proteomes" id="UP000324176"/>
    </source>
</evidence>
<evidence type="ECO:0000313" key="4">
    <source>
        <dbReference type="Proteomes" id="UP000034156"/>
    </source>
</evidence>
<gene>
    <name evidence="2" type="ORF">AAW31_15615</name>
    <name evidence="3" type="ORF">BCL69_100736</name>
</gene>
<dbReference type="Pfam" id="PF03872">
    <property type="entry name" value="RseA_N"/>
    <property type="match status" value="1"/>
</dbReference>
<reference evidence="3 5" key="3">
    <citation type="submission" date="2019-07" db="EMBL/GenBank/DDBJ databases">
        <title>Active sludge and wastewater microbial communities from Klosterneuburg, Austria.</title>
        <authorList>
            <person name="Wagner M."/>
        </authorList>
    </citation>
    <scope>NUCLEOTIDE SEQUENCE [LARGE SCALE GENOMIC DNA]</scope>
    <source>
        <strain evidence="3 5">Nm2</strain>
    </source>
</reference>
<organism evidence="2 4">
    <name type="scientific">Nitrosomonas communis</name>
    <dbReference type="NCBI Taxonomy" id="44574"/>
    <lineage>
        <taxon>Bacteria</taxon>
        <taxon>Pseudomonadati</taxon>
        <taxon>Pseudomonadota</taxon>
        <taxon>Betaproteobacteria</taxon>
        <taxon>Nitrosomonadales</taxon>
        <taxon>Nitrosomonadaceae</taxon>
        <taxon>Nitrosomonas</taxon>
    </lineage>
</organism>
<dbReference type="Proteomes" id="UP000324176">
    <property type="component" value="Unassembled WGS sequence"/>
</dbReference>
<evidence type="ECO:0000313" key="2">
    <source>
        <dbReference type="EMBL" id="AKH38903.1"/>
    </source>
</evidence>
<dbReference type="EMBL" id="VNHT01000007">
    <property type="protein sequence ID" value="TYP91875.1"/>
    <property type="molecule type" value="Genomic_DNA"/>
</dbReference>
<dbReference type="PANTHER" id="PTHR38104:SF1">
    <property type="entry name" value="ANTI-SIGMA-E FACTOR RSEA"/>
    <property type="match status" value="1"/>
</dbReference>
<dbReference type="CDD" id="cd16328">
    <property type="entry name" value="RseA_N"/>
    <property type="match status" value="1"/>
</dbReference>
<dbReference type="PATRIC" id="fig|44574.3.peg.3782"/>
<feature type="domain" description="Anti sigma-E protein RseA N-terminal" evidence="1">
    <location>
        <begin position="2"/>
        <end position="80"/>
    </location>
</feature>
<dbReference type="InterPro" id="IPR052383">
    <property type="entry name" value="Anti-sigma-E_RseA-like"/>
</dbReference>
<dbReference type="SUPFAM" id="SSF89069">
    <property type="entry name" value="N-terminal, cytoplasmic domain of anti-sigmaE factor RseA"/>
    <property type="match status" value="1"/>
</dbReference>
<dbReference type="AlphaFoldDB" id="A0A0F7KIG8"/>
<evidence type="ECO:0000259" key="1">
    <source>
        <dbReference type="Pfam" id="PF03872"/>
    </source>
</evidence>
<keyword evidence="4" id="KW-1185">Reference proteome</keyword>
<evidence type="ECO:0000313" key="3">
    <source>
        <dbReference type="EMBL" id="TYP91875.1"/>
    </source>
</evidence>
<accession>A0A0F7KIG8</accession>
<reference evidence="2 4" key="2">
    <citation type="journal article" date="2016" name="Genome Announc.">
        <title>Genome Sequence of Nitrosomonas communis Strain Nm2, a Mesophilic Ammonia-Oxidizing Bacterium Isolated from Mediterranean Soil.</title>
        <authorList>
            <person name="Kozlowski J.A."/>
            <person name="Kits K.D."/>
            <person name="Stein L.Y."/>
        </authorList>
    </citation>
    <scope>NUCLEOTIDE SEQUENCE [LARGE SCALE GENOMIC DNA]</scope>
    <source>
        <strain evidence="2 4">Nm2</strain>
    </source>
</reference>
<name>A0A0F7KIG8_9PROT</name>
<dbReference type="InterPro" id="IPR005572">
    <property type="entry name" value="Anti-sigma_E_RseA_N"/>
</dbReference>
<dbReference type="OrthoDB" id="8561243at2"/>
<reference evidence="4" key="1">
    <citation type="submission" date="2015-05" db="EMBL/GenBank/DDBJ databases">
        <title>Draft genome of Nitrosomonas communis strain Nm2.</title>
        <authorList>
            <person name="Kozlowski J.A."/>
            <person name="Kits K.D."/>
            <person name="Stein L.Y."/>
        </authorList>
    </citation>
    <scope>NUCLEOTIDE SEQUENCE [LARGE SCALE GENOMIC DNA]</scope>
    <source>
        <strain evidence="4">Nm2</strain>
    </source>
</reference>
<sequence length="180" mass="20280">MKNKMSELMDGELEPVDADEVITELKKKHDLLNDWETYHMIGEALRQPAVSFHINVASRVSERLIIEPTLFMPRVSQAHKRKFVTLSAAASCAALVSGWLVMQIADVQQEVLVTEKVNNKAVVQVDHPVAFQPSPAFSLPFTLHHPGDYSLIHRELSPHTKMQAPITGVHQVESREEKSR</sequence>
<dbReference type="EMBL" id="CP011451">
    <property type="protein sequence ID" value="AKH38903.1"/>
    <property type="molecule type" value="Genomic_DNA"/>
</dbReference>
<dbReference type="GO" id="GO:0016989">
    <property type="term" value="F:sigma factor antagonist activity"/>
    <property type="evidence" value="ECO:0007669"/>
    <property type="project" value="InterPro"/>
</dbReference>
<protein>
    <submittedName>
        <fullName evidence="3">Sigma-E factor negative regulatory protein RseA</fullName>
    </submittedName>
</protein>